<dbReference type="SUPFAM" id="SSF52980">
    <property type="entry name" value="Restriction endonuclease-like"/>
    <property type="match status" value="1"/>
</dbReference>
<feature type="site" description="Transition state stabilizer" evidence="13">
    <location>
        <position position="115"/>
    </location>
</feature>
<feature type="binding site" evidence="13">
    <location>
        <position position="100"/>
    </location>
    <ligand>
        <name>Mg(2+)</name>
        <dbReference type="ChEBI" id="CHEBI:18420"/>
    </ligand>
</feature>
<evidence type="ECO:0000256" key="6">
    <source>
        <dbReference type="ARBA" id="ARBA00022763"/>
    </source>
</evidence>
<dbReference type="GO" id="GO:0000287">
    <property type="term" value="F:magnesium ion binding"/>
    <property type="evidence" value="ECO:0007669"/>
    <property type="project" value="UniProtKB-UniRule"/>
</dbReference>
<evidence type="ECO:0000256" key="1">
    <source>
        <dbReference type="ARBA" id="ARBA00004496"/>
    </source>
</evidence>
<dbReference type="PATRIC" id="fig|1423755.3.peg.857"/>
<accession>A0A0R1WV87</accession>
<dbReference type="NCBIfam" id="NF002584">
    <property type="entry name" value="PRK02234.1-5"/>
    <property type="match status" value="1"/>
</dbReference>
<dbReference type="GO" id="GO:0003676">
    <property type="term" value="F:nucleic acid binding"/>
    <property type="evidence" value="ECO:0007669"/>
    <property type="project" value="InterPro"/>
</dbReference>
<organism evidence="15 16">
    <name type="scientific">Ligilactobacillus hayakitensis DSM 18933 = JCM 14209</name>
    <dbReference type="NCBI Taxonomy" id="1423755"/>
    <lineage>
        <taxon>Bacteria</taxon>
        <taxon>Bacillati</taxon>
        <taxon>Bacillota</taxon>
        <taxon>Bacilli</taxon>
        <taxon>Lactobacillales</taxon>
        <taxon>Lactobacillaceae</taxon>
        <taxon>Ligilactobacillus</taxon>
    </lineage>
</organism>
<gene>
    <name evidence="13" type="primary">recU</name>
    <name evidence="15" type="ORF">FC40_GL000803</name>
</gene>
<dbReference type="AlphaFoldDB" id="A0A0R1WV87"/>
<sequence>MAFHYPNGRLYQPTNKKQVEDKQTKKINHRSLKNNSSVIYGNRGMTLEQAINESNNYYLAVKRAVIHKKPIPIQIVDVSYPKRSAAVIKEAYFKKASTTDYNGIYKGKYIDFEAKETKNKTSFPLSNFHSHQIEHMKACRDLGGICFTIVRFSSTDELFILPFNLLLKYWNEKDFARKSIPKKEIEKVGVKLKNSISPPIQYLDGIDLLYNL</sequence>
<dbReference type="NCBIfam" id="TIGR00648">
    <property type="entry name" value="recU"/>
    <property type="match status" value="1"/>
</dbReference>
<evidence type="ECO:0000313" key="16">
    <source>
        <dbReference type="Proteomes" id="UP000051054"/>
    </source>
</evidence>
<evidence type="ECO:0000256" key="11">
    <source>
        <dbReference type="ARBA" id="ARBA00023447"/>
    </source>
</evidence>
<dbReference type="InterPro" id="IPR011856">
    <property type="entry name" value="tRNA_endonuc-like_dom_sf"/>
</dbReference>
<comment type="catalytic activity">
    <reaction evidence="13">
        <text>Endonucleolytic cleavage at a junction such as a reciprocal single-stranded crossover between two homologous DNA duplexes (Holliday junction).</text>
        <dbReference type="EC" id="3.1.21.10"/>
    </reaction>
</comment>
<keyword evidence="6 13" id="KW-0227">DNA damage</keyword>
<evidence type="ECO:0000256" key="2">
    <source>
        <dbReference type="ARBA" id="ARBA00022490"/>
    </source>
</evidence>
<dbReference type="GO" id="GO:0007059">
    <property type="term" value="P:chromosome segregation"/>
    <property type="evidence" value="ECO:0007669"/>
    <property type="project" value="UniProtKB-UniRule"/>
</dbReference>
<dbReference type="Pfam" id="PF03838">
    <property type="entry name" value="RecU"/>
    <property type="match status" value="1"/>
</dbReference>
<dbReference type="GO" id="GO:0008821">
    <property type="term" value="F:crossover junction DNA endonuclease activity"/>
    <property type="evidence" value="ECO:0007669"/>
    <property type="project" value="UniProtKB-EC"/>
</dbReference>
<dbReference type="EMBL" id="AZGD01000090">
    <property type="protein sequence ID" value="KRM19014.1"/>
    <property type="molecule type" value="Genomic_DNA"/>
</dbReference>
<dbReference type="GO" id="GO:0006310">
    <property type="term" value="P:DNA recombination"/>
    <property type="evidence" value="ECO:0007669"/>
    <property type="project" value="UniProtKB-UniRule"/>
</dbReference>
<reference evidence="15 16" key="1">
    <citation type="journal article" date="2015" name="Genome Announc.">
        <title>Expanding the biotechnology potential of lactobacilli through comparative genomics of 213 strains and associated genera.</title>
        <authorList>
            <person name="Sun Z."/>
            <person name="Harris H.M."/>
            <person name="McCann A."/>
            <person name="Guo C."/>
            <person name="Argimon S."/>
            <person name="Zhang W."/>
            <person name="Yang X."/>
            <person name="Jeffery I.B."/>
            <person name="Cooney J.C."/>
            <person name="Kagawa T.F."/>
            <person name="Liu W."/>
            <person name="Song Y."/>
            <person name="Salvetti E."/>
            <person name="Wrobel A."/>
            <person name="Rasinkangas P."/>
            <person name="Parkhill J."/>
            <person name="Rea M.C."/>
            <person name="O'Sullivan O."/>
            <person name="Ritari J."/>
            <person name="Douillard F.P."/>
            <person name="Paul Ross R."/>
            <person name="Yang R."/>
            <person name="Briner A.E."/>
            <person name="Felis G.E."/>
            <person name="de Vos W.M."/>
            <person name="Barrangou R."/>
            <person name="Klaenhammer T.R."/>
            <person name="Caufield P.W."/>
            <person name="Cui Y."/>
            <person name="Zhang H."/>
            <person name="O'Toole P.W."/>
        </authorList>
    </citation>
    <scope>NUCLEOTIDE SEQUENCE [LARGE SCALE GENOMIC DNA]</scope>
    <source>
        <strain evidence="15 16">DSM 18933</strain>
    </source>
</reference>
<evidence type="ECO:0000256" key="5">
    <source>
        <dbReference type="ARBA" id="ARBA00022759"/>
    </source>
</evidence>
<feature type="binding site" evidence="13">
    <location>
        <position position="98"/>
    </location>
    <ligand>
        <name>Mg(2+)</name>
        <dbReference type="ChEBI" id="CHEBI:18420"/>
    </ligand>
</feature>
<keyword evidence="9 13" id="KW-0233">DNA recombination</keyword>
<evidence type="ECO:0000256" key="7">
    <source>
        <dbReference type="ARBA" id="ARBA00022801"/>
    </source>
</evidence>
<keyword evidence="16" id="KW-1185">Reference proteome</keyword>
<comment type="caution">
    <text evidence="15">The sequence shown here is derived from an EMBL/GenBank/DDBJ whole genome shotgun (WGS) entry which is preliminary data.</text>
</comment>
<protein>
    <recommendedName>
        <fullName evidence="12 13">Holliday junction resolvase RecU</fullName>
        <ecNumber evidence="13 14">3.1.21.10</ecNumber>
    </recommendedName>
    <alternativeName>
        <fullName evidence="13">Recombination protein U homolog</fullName>
    </alternativeName>
</protein>
<evidence type="ECO:0000313" key="15">
    <source>
        <dbReference type="EMBL" id="KRM19014.1"/>
    </source>
</evidence>
<dbReference type="InterPro" id="IPR011335">
    <property type="entry name" value="Restrct_endonuc-II-like"/>
</dbReference>
<proteinExistence type="inferred from homology"/>
<evidence type="ECO:0000256" key="8">
    <source>
        <dbReference type="ARBA" id="ARBA00022842"/>
    </source>
</evidence>
<keyword evidence="3 13" id="KW-0540">Nuclease</keyword>
<dbReference type="GO" id="GO:0006281">
    <property type="term" value="P:DNA repair"/>
    <property type="evidence" value="ECO:0007669"/>
    <property type="project" value="UniProtKB-UniRule"/>
</dbReference>
<dbReference type="EC" id="3.1.21.10" evidence="13 14"/>
<dbReference type="InterPro" id="IPR004612">
    <property type="entry name" value="Resolv_RecU"/>
</dbReference>
<comment type="similarity">
    <text evidence="11 13">Belongs to the RecU family.</text>
</comment>
<keyword evidence="2 13" id="KW-0963">Cytoplasm</keyword>
<evidence type="ECO:0000256" key="12">
    <source>
        <dbReference type="ARBA" id="ARBA00029523"/>
    </source>
</evidence>
<dbReference type="OrthoDB" id="9783592at2"/>
<evidence type="ECO:0000256" key="9">
    <source>
        <dbReference type="ARBA" id="ARBA00023172"/>
    </source>
</evidence>
<evidence type="ECO:0000256" key="3">
    <source>
        <dbReference type="ARBA" id="ARBA00022722"/>
    </source>
</evidence>
<dbReference type="RefSeq" id="WP_025022018.1">
    <property type="nucleotide sequence ID" value="NZ_AZGD01000090.1"/>
</dbReference>
<dbReference type="Proteomes" id="UP000051054">
    <property type="component" value="Unassembled WGS sequence"/>
</dbReference>
<dbReference type="PIRSF" id="PIRSF037785">
    <property type="entry name" value="RecU"/>
    <property type="match status" value="1"/>
</dbReference>
<dbReference type="GO" id="GO:0005737">
    <property type="term" value="C:cytoplasm"/>
    <property type="evidence" value="ECO:0007669"/>
    <property type="project" value="UniProtKB-SubCell"/>
</dbReference>
<comment type="cofactor">
    <cofactor evidence="13">
        <name>Mg(2+)</name>
        <dbReference type="ChEBI" id="CHEBI:18420"/>
    </cofactor>
    <text evidence="13">Binds 1 Mg(2+) ion per subunit.</text>
</comment>
<evidence type="ECO:0000256" key="10">
    <source>
        <dbReference type="ARBA" id="ARBA00023204"/>
    </source>
</evidence>
<keyword evidence="4 13" id="KW-0479">Metal-binding</keyword>
<comment type="subcellular location">
    <subcellularLocation>
        <location evidence="1 13">Cytoplasm</location>
    </subcellularLocation>
</comment>
<keyword evidence="5 13" id="KW-0255">Endonuclease</keyword>
<dbReference type="CDD" id="cd22354">
    <property type="entry name" value="RecU-like"/>
    <property type="match status" value="1"/>
</dbReference>
<comment type="function">
    <text evidence="13">Endonuclease that resolves Holliday junction intermediates in genetic recombination. Cleaves mobile four-strand junctions by introducing symmetrical nicks in paired strands. Promotes annealing of linear ssDNA with homologous dsDNA. Required for DNA repair, homologous recombination and chromosome segregation.</text>
</comment>
<dbReference type="HAMAP" id="MF_00130">
    <property type="entry name" value="RecU"/>
    <property type="match status" value="1"/>
</dbReference>
<keyword evidence="7 13" id="KW-0378">Hydrolase</keyword>
<dbReference type="eggNOG" id="COG3331">
    <property type="taxonomic scope" value="Bacteria"/>
</dbReference>
<evidence type="ECO:0000256" key="4">
    <source>
        <dbReference type="ARBA" id="ARBA00022723"/>
    </source>
</evidence>
<feature type="binding site" evidence="13">
    <location>
        <position position="132"/>
    </location>
    <ligand>
        <name>Mg(2+)</name>
        <dbReference type="ChEBI" id="CHEBI:18420"/>
    </ligand>
</feature>
<dbReference type="Gene3D" id="3.40.1350.10">
    <property type="match status" value="1"/>
</dbReference>
<keyword evidence="8 13" id="KW-0460">Magnesium</keyword>
<evidence type="ECO:0000256" key="13">
    <source>
        <dbReference type="HAMAP-Rule" id="MF_00130"/>
    </source>
</evidence>
<keyword evidence="10 13" id="KW-0234">DNA repair</keyword>
<evidence type="ECO:0000256" key="14">
    <source>
        <dbReference type="NCBIfam" id="TIGR00648"/>
    </source>
</evidence>
<dbReference type="STRING" id="1423755.FC40_GL000803"/>
<feature type="binding site" evidence="13">
    <location>
        <position position="113"/>
    </location>
    <ligand>
        <name>Mg(2+)</name>
        <dbReference type="ChEBI" id="CHEBI:18420"/>
    </ligand>
</feature>
<name>A0A0R1WV87_9LACO</name>